<name>A0AAV7W428_PLEWA</name>
<evidence type="ECO:0000313" key="2">
    <source>
        <dbReference type="EMBL" id="KAJ1207060.1"/>
    </source>
</evidence>
<dbReference type="EMBL" id="JANPWB010000002">
    <property type="protein sequence ID" value="KAJ1207060.1"/>
    <property type="molecule type" value="Genomic_DNA"/>
</dbReference>
<sequence length="255" mass="29913">MGWQMGKEKRQEKRDSVQLTVNVQQDKDPVNILPMREIPEDNFVPVPWSRSDILLFTNDYPKLRGKPVEWYQQTDRFVKLVKCLLEDLNTLLEIVVPADLWIECKRNVYWPTNEPERDKNTGAPSPEVMEYYYKVTEFLKTRILPKNIDWKRIDTTAQEAKESIHAYYERHSSITVMNSDDEDDQAPEIEGEDINEEYPLIEFFPMFTVKELHPDLQGMVKEKLLLVGERLRQEGIGNRKKEEPAAAPTEANESL</sequence>
<accession>A0AAV7W428</accession>
<gene>
    <name evidence="2" type="ORF">NDU88_002452</name>
</gene>
<evidence type="ECO:0000256" key="1">
    <source>
        <dbReference type="SAM" id="MobiDB-lite"/>
    </source>
</evidence>
<feature type="compositionally biased region" description="Low complexity" evidence="1">
    <location>
        <begin position="245"/>
        <end position="255"/>
    </location>
</feature>
<comment type="caution">
    <text evidence="2">The sequence shown here is derived from an EMBL/GenBank/DDBJ whole genome shotgun (WGS) entry which is preliminary data.</text>
</comment>
<keyword evidence="3" id="KW-1185">Reference proteome</keyword>
<dbReference type="AlphaFoldDB" id="A0AAV7W428"/>
<dbReference type="Proteomes" id="UP001066276">
    <property type="component" value="Chromosome 1_2"/>
</dbReference>
<protein>
    <submittedName>
        <fullName evidence="2">Uncharacterized protein</fullName>
    </submittedName>
</protein>
<feature type="compositionally biased region" description="Basic and acidic residues" evidence="1">
    <location>
        <begin position="235"/>
        <end position="244"/>
    </location>
</feature>
<reference evidence="2" key="1">
    <citation type="journal article" date="2022" name="bioRxiv">
        <title>Sequencing and chromosome-scale assembly of the giantPleurodeles waltlgenome.</title>
        <authorList>
            <person name="Brown T."/>
            <person name="Elewa A."/>
            <person name="Iarovenko S."/>
            <person name="Subramanian E."/>
            <person name="Araus A.J."/>
            <person name="Petzold A."/>
            <person name="Susuki M."/>
            <person name="Suzuki K.-i.T."/>
            <person name="Hayashi T."/>
            <person name="Toyoda A."/>
            <person name="Oliveira C."/>
            <person name="Osipova E."/>
            <person name="Leigh N.D."/>
            <person name="Simon A."/>
            <person name="Yun M.H."/>
        </authorList>
    </citation>
    <scope>NUCLEOTIDE SEQUENCE</scope>
    <source>
        <strain evidence="2">20211129_DDA</strain>
        <tissue evidence="2">Liver</tissue>
    </source>
</reference>
<proteinExistence type="predicted"/>
<organism evidence="2 3">
    <name type="scientific">Pleurodeles waltl</name>
    <name type="common">Iberian ribbed newt</name>
    <dbReference type="NCBI Taxonomy" id="8319"/>
    <lineage>
        <taxon>Eukaryota</taxon>
        <taxon>Metazoa</taxon>
        <taxon>Chordata</taxon>
        <taxon>Craniata</taxon>
        <taxon>Vertebrata</taxon>
        <taxon>Euteleostomi</taxon>
        <taxon>Amphibia</taxon>
        <taxon>Batrachia</taxon>
        <taxon>Caudata</taxon>
        <taxon>Salamandroidea</taxon>
        <taxon>Salamandridae</taxon>
        <taxon>Pleurodelinae</taxon>
        <taxon>Pleurodeles</taxon>
    </lineage>
</organism>
<feature type="region of interest" description="Disordered" evidence="1">
    <location>
        <begin position="235"/>
        <end position="255"/>
    </location>
</feature>
<evidence type="ECO:0000313" key="3">
    <source>
        <dbReference type="Proteomes" id="UP001066276"/>
    </source>
</evidence>